<evidence type="ECO:0000313" key="2">
    <source>
        <dbReference type="Proteomes" id="UP000257109"/>
    </source>
</evidence>
<proteinExistence type="predicted"/>
<reference evidence="1" key="1">
    <citation type="submission" date="2018-05" db="EMBL/GenBank/DDBJ databases">
        <title>Draft genome of Mucuna pruriens seed.</title>
        <authorList>
            <person name="Nnadi N.E."/>
            <person name="Vos R."/>
            <person name="Hasami M.H."/>
            <person name="Devisetty U.K."/>
            <person name="Aguiy J.C."/>
        </authorList>
    </citation>
    <scope>NUCLEOTIDE SEQUENCE [LARGE SCALE GENOMIC DNA]</scope>
    <source>
        <strain evidence="1">JCA_2017</strain>
    </source>
</reference>
<comment type="caution">
    <text evidence="1">The sequence shown here is derived from an EMBL/GenBank/DDBJ whole genome shotgun (WGS) entry which is preliminary data.</text>
</comment>
<protein>
    <submittedName>
        <fullName evidence="1">Uncharacterized protein</fullName>
    </submittedName>
</protein>
<feature type="non-terminal residue" evidence="1">
    <location>
        <position position="1"/>
    </location>
</feature>
<evidence type="ECO:0000313" key="1">
    <source>
        <dbReference type="EMBL" id="RDX91077.1"/>
    </source>
</evidence>
<accession>A0A371GKJ8</accession>
<organism evidence="1 2">
    <name type="scientific">Mucuna pruriens</name>
    <name type="common">Velvet bean</name>
    <name type="synonym">Dolichos pruriens</name>
    <dbReference type="NCBI Taxonomy" id="157652"/>
    <lineage>
        <taxon>Eukaryota</taxon>
        <taxon>Viridiplantae</taxon>
        <taxon>Streptophyta</taxon>
        <taxon>Embryophyta</taxon>
        <taxon>Tracheophyta</taxon>
        <taxon>Spermatophyta</taxon>
        <taxon>Magnoliopsida</taxon>
        <taxon>eudicotyledons</taxon>
        <taxon>Gunneridae</taxon>
        <taxon>Pentapetalae</taxon>
        <taxon>rosids</taxon>
        <taxon>fabids</taxon>
        <taxon>Fabales</taxon>
        <taxon>Fabaceae</taxon>
        <taxon>Papilionoideae</taxon>
        <taxon>50 kb inversion clade</taxon>
        <taxon>NPAAA clade</taxon>
        <taxon>indigoferoid/millettioid clade</taxon>
        <taxon>Phaseoleae</taxon>
        <taxon>Mucuna</taxon>
    </lineage>
</organism>
<sequence length="112" mass="13381">MAREIQDVVELQHYGTLGELVCQVIKVEMQIKRSIEERMGDNNDDLESYLPKTRKVMRHIKRLEEKFEKLGGGLESMRIDTRRHIATWMDLRRELKTRFVPTTYARDTYNKP</sequence>
<name>A0A371GKJ8_MUCPR</name>
<gene>
    <name evidence="1" type="ORF">CR513_27007</name>
</gene>
<dbReference type="OrthoDB" id="785668at2759"/>
<keyword evidence="2" id="KW-1185">Reference proteome</keyword>
<dbReference type="Proteomes" id="UP000257109">
    <property type="component" value="Unassembled WGS sequence"/>
</dbReference>
<dbReference type="AlphaFoldDB" id="A0A371GKJ8"/>
<dbReference type="EMBL" id="QJKJ01005209">
    <property type="protein sequence ID" value="RDX91077.1"/>
    <property type="molecule type" value="Genomic_DNA"/>
</dbReference>